<dbReference type="EMBL" id="CP045484">
    <property type="protein sequence ID" value="QGR17940.1"/>
    <property type="molecule type" value="Genomic_DNA"/>
</dbReference>
<dbReference type="Proteomes" id="UP000582213">
    <property type="component" value="Unassembled WGS sequence"/>
</dbReference>
<dbReference type="OrthoDB" id="100386at2157"/>
<sequence length="215" mass="24166">MPLLTLADILWGVILTIWVGIVTLYISKIISKYTSVYVARKAIHMLGGGVVAVVSPFVFTSPLVPIIASYTLMTYLIVRRIKDGIMGWFQEKDNYGEIFYTFSYGTLLLIMWVIDGNYWSTKDVFIPLLPILYMSFGDGVTGIIRNYVYKRRVKGFWGSVGMAIVCIPLGYYLFGLYGAISGIIATVVEALPLVDDNLSIPFISFLFLYSVIKLF</sequence>
<feature type="transmembrane region" description="Helical" evidence="1">
    <location>
        <begin position="6"/>
        <end position="26"/>
    </location>
</feature>
<evidence type="ECO:0000313" key="5">
    <source>
        <dbReference type="Proteomes" id="UP000582213"/>
    </source>
</evidence>
<keyword evidence="3" id="KW-0808">Transferase</keyword>
<keyword evidence="3" id="KW-0548">Nucleotidyltransferase</keyword>
<dbReference type="GO" id="GO:0016301">
    <property type="term" value="F:kinase activity"/>
    <property type="evidence" value="ECO:0007669"/>
    <property type="project" value="UniProtKB-KW"/>
</dbReference>
<evidence type="ECO:0000313" key="3">
    <source>
        <dbReference type="EMBL" id="QGR17940.1"/>
    </source>
</evidence>
<feature type="transmembrane region" description="Helical" evidence="1">
    <location>
        <begin position="125"/>
        <end position="144"/>
    </location>
</feature>
<dbReference type="KEGG" id="soh:D1869_12685"/>
<organism evidence="3 4">
    <name type="scientific">Sulfurisphaera ohwakuensis</name>
    <dbReference type="NCBI Taxonomy" id="69656"/>
    <lineage>
        <taxon>Archaea</taxon>
        <taxon>Thermoproteota</taxon>
        <taxon>Thermoprotei</taxon>
        <taxon>Sulfolobales</taxon>
        <taxon>Sulfolobaceae</taxon>
        <taxon>Sulfurisphaera</taxon>
    </lineage>
</organism>
<keyword evidence="1" id="KW-0472">Membrane</keyword>
<reference evidence="2 5" key="2">
    <citation type="submission" date="2020-08" db="EMBL/GenBank/DDBJ databases">
        <title>Genomic Encyclopedia of Type Strains, Phase IV (KMG-IV): sequencing the most valuable type-strain genomes for metagenomic binning, comparative biology and taxonomic classification.</title>
        <authorList>
            <person name="Goeker M."/>
        </authorList>
    </citation>
    <scope>NUCLEOTIDE SEQUENCE [LARGE SCALE GENOMIC DNA]</scope>
    <source>
        <strain evidence="2 5">DSM 12421</strain>
    </source>
</reference>
<keyword evidence="2" id="KW-0418">Kinase</keyword>
<keyword evidence="1" id="KW-1133">Transmembrane helix</keyword>
<dbReference type="RefSeq" id="WP_156015404.1">
    <property type="nucleotide sequence ID" value="NZ_AP031374.1"/>
</dbReference>
<evidence type="ECO:0000313" key="4">
    <source>
        <dbReference type="Proteomes" id="UP000427373"/>
    </source>
</evidence>
<dbReference type="EMBL" id="JACHFY010000008">
    <property type="protein sequence ID" value="MBB5253873.1"/>
    <property type="molecule type" value="Genomic_DNA"/>
</dbReference>
<dbReference type="GeneID" id="95644384"/>
<accession>A0A650CJD2</accession>
<feature type="transmembrane region" description="Helical" evidence="1">
    <location>
        <begin position="156"/>
        <end position="178"/>
    </location>
</feature>
<keyword evidence="4" id="KW-1185">Reference proteome</keyword>
<gene>
    <name evidence="3" type="ORF">D1869_12685</name>
    <name evidence="2" type="ORF">HNQ62_001644</name>
</gene>
<protein>
    <submittedName>
        <fullName evidence="2">Dolichol kinase</fullName>
    </submittedName>
    <submittedName>
        <fullName evidence="3">Phosphatidate cytidylyltransferase</fullName>
    </submittedName>
</protein>
<reference evidence="3 4" key="1">
    <citation type="submission" date="2019-10" db="EMBL/GenBank/DDBJ databases">
        <title>Genome Sequences from Six Type Strain Members of the Archaeal Family Sulfolobaceae: Acidianus ambivalens, Acidianus infernus, Metallosphaera prunae, Stygiolobus azoricus, Sulfolobus metallicus, and Sulfurisphaera ohwakuensis.</title>
        <authorList>
            <person name="Counts J.A."/>
            <person name="Kelly R.M."/>
        </authorList>
    </citation>
    <scope>NUCLEOTIDE SEQUENCE [LARGE SCALE GENOMIC DNA]</scope>
    <source>
        <strain evidence="3 4">TA-1</strain>
    </source>
</reference>
<dbReference type="GO" id="GO:0016779">
    <property type="term" value="F:nucleotidyltransferase activity"/>
    <property type="evidence" value="ECO:0007669"/>
    <property type="project" value="UniProtKB-KW"/>
</dbReference>
<dbReference type="AlphaFoldDB" id="A0A650CJD2"/>
<name>A0A650CJD2_SULOH</name>
<dbReference type="Proteomes" id="UP000427373">
    <property type="component" value="Chromosome"/>
</dbReference>
<evidence type="ECO:0000313" key="2">
    <source>
        <dbReference type="EMBL" id="MBB5253873.1"/>
    </source>
</evidence>
<feature type="transmembrane region" description="Helical" evidence="1">
    <location>
        <begin position="98"/>
        <end position="119"/>
    </location>
</feature>
<proteinExistence type="predicted"/>
<feature type="transmembrane region" description="Helical" evidence="1">
    <location>
        <begin position="198"/>
        <end position="214"/>
    </location>
</feature>
<keyword evidence="1" id="KW-0812">Transmembrane</keyword>
<evidence type="ECO:0000256" key="1">
    <source>
        <dbReference type="SAM" id="Phobius"/>
    </source>
</evidence>